<evidence type="ECO:0000313" key="1">
    <source>
        <dbReference type="EMBL" id="CAI0405432.1"/>
    </source>
</evidence>
<keyword evidence="2" id="KW-1185">Reference proteome</keyword>
<reference evidence="1" key="1">
    <citation type="submission" date="2022-08" db="EMBL/GenBank/DDBJ databases">
        <authorList>
            <person name="Gutierrez-Valencia J."/>
        </authorList>
    </citation>
    <scope>NUCLEOTIDE SEQUENCE</scope>
</reference>
<dbReference type="AlphaFoldDB" id="A0AAV0J6J2"/>
<dbReference type="PANTHER" id="PTHR32011">
    <property type="entry name" value="OS08G0472400 PROTEIN"/>
    <property type="match status" value="1"/>
</dbReference>
<dbReference type="Proteomes" id="UP001154282">
    <property type="component" value="Unassembled WGS sequence"/>
</dbReference>
<dbReference type="EMBL" id="CAMGYJ010000004">
    <property type="protein sequence ID" value="CAI0405432.1"/>
    <property type="molecule type" value="Genomic_DNA"/>
</dbReference>
<proteinExistence type="predicted"/>
<gene>
    <name evidence="1" type="ORF">LITE_LOCUS12871</name>
</gene>
<sequence>MPKPSSTATARPNNLQVCFSFAAYAKKLIDHLKFLHIPILPGLTRTEFSDLESKFKFSFPPDLHAILREGLPFGPNFPNWRSSSLHQLQILRDLPALDISNNVRHHGFWVESWGARPEDPSELNAVLDKLLNTAPALVPIYRNCYIPALPEASGNPIFLVDEEAVRVLSFDIAGFFHQLQLAGSNRVVGQGNYNVAIMLPAWAATAAREIEFWTEAAKKGKRRKLAAADGRAATGGWWVPGGGGGGGFEIICCQLELTACMEEVFWRLRDGGWREEEVREMMMMKTNNNCDRLKRKEEEEEEDAVWHVRMLSAGELLRAGWSREDVLYSLDLQDCCDQDLVILPGIGKKSSPLTVTFDFQIADGCRRRSRDDELRRNSLRDLLHEPA</sequence>
<accession>A0AAV0J6J2</accession>
<protein>
    <submittedName>
        <fullName evidence="1">Uncharacterized protein</fullName>
    </submittedName>
</protein>
<dbReference type="PANTHER" id="PTHR32011:SF6">
    <property type="entry name" value="KNR4_SMI1-LIKE DOMAIN-CONTAINING PROTEIN"/>
    <property type="match status" value="1"/>
</dbReference>
<evidence type="ECO:0000313" key="2">
    <source>
        <dbReference type="Proteomes" id="UP001154282"/>
    </source>
</evidence>
<organism evidence="1 2">
    <name type="scientific">Linum tenue</name>
    <dbReference type="NCBI Taxonomy" id="586396"/>
    <lineage>
        <taxon>Eukaryota</taxon>
        <taxon>Viridiplantae</taxon>
        <taxon>Streptophyta</taxon>
        <taxon>Embryophyta</taxon>
        <taxon>Tracheophyta</taxon>
        <taxon>Spermatophyta</taxon>
        <taxon>Magnoliopsida</taxon>
        <taxon>eudicotyledons</taxon>
        <taxon>Gunneridae</taxon>
        <taxon>Pentapetalae</taxon>
        <taxon>rosids</taxon>
        <taxon>fabids</taxon>
        <taxon>Malpighiales</taxon>
        <taxon>Linaceae</taxon>
        <taxon>Linum</taxon>
    </lineage>
</organism>
<name>A0AAV0J6J2_9ROSI</name>
<comment type="caution">
    <text evidence="1">The sequence shown here is derived from an EMBL/GenBank/DDBJ whole genome shotgun (WGS) entry which is preliminary data.</text>
</comment>